<feature type="domain" description="Fibronectin type-III" evidence="3">
    <location>
        <begin position="183"/>
        <end position="273"/>
    </location>
</feature>
<dbReference type="SUPFAM" id="SSF49265">
    <property type="entry name" value="Fibronectin type III"/>
    <property type="match status" value="1"/>
</dbReference>
<accession>A0A0G0M371</accession>
<dbReference type="CDD" id="cd08547">
    <property type="entry name" value="Type_II_cohesin"/>
    <property type="match status" value="1"/>
</dbReference>
<evidence type="ECO:0000256" key="2">
    <source>
        <dbReference type="SAM" id="SignalP"/>
    </source>
</evidence>
<evidence type="ECO:0000259" key="3">
    <source>
        <dbReference type="PROSITE" id="PS50853"/>
    </source>
</evidence>
<dbReference type="Gene3D" id="2.60.40.1120">
    <property type="entry name" value="Carboxypeptidase-like, regulatory domain"/>
    <property type="match status" value="1"/>
</dbReference>
<proteinExistence type="predicted"/>
<dbReference type="Pfam" id="PF13620">
    <property type="entry name" value="CarboxypepD_reg"/>
    <property type="match status" value="1"/>
</dbReference>
<keyword evidence="2" id="KW-0732">Signal</keyword>
<protein>
    <submittedName>
        <fullName evidence="4">Fibronectin type III domain protein</fullName>
    </submittedName>
</protein>
<dbReference type="SUPFAM" id="SSF49384">
    <property type="entry name" value="Carbohydrate-binding domain"/>
    <property type="match status" value="1"/>
</dbReference>
<dbReference type="Proteomes" id="UP000034325">
    <property type="component" value="Unassembled WGS sequence"/>
</dbReference>
<keyword evidence="1" id="KW-0472">Membrane</keyword>
<reference evidence="4 5" key="1">
    <citation type="journal article" date="2015" name="Nature">
        <title>rRNA introns, odd ribosomes, and small enigmatic genomes across a large radiation of phyla.</title>
        <authorList>
            <person name="Brown C.T."/>
            <person name="Hug L.A."/>
            <person name="Thomas B.C."/>
            <person name="Sharon I."/>
            <person name="Castelle C.J."/>
            <person name="Singh A."/>
            <person name="Wilkins M.J."/>
            <person name="Williams K.H."/>
            <person name="Banfield J.F."/>
        </authorList>
    </citation>
    <scope>NUCLEOTIDE SEQUENCE [LARGE SCALE GENOMIC DNA]</scope>
</reference>
<comment type="caution">
    <text evidence="4">The sequence shown here is derived from an EMBL/GenBank/DDBJ whole genome shotgun (WGS) entry which is preliminary data.</text>
</comment>
<dbReference type="InterPro" id="IPR003961">
    <property type="entry name" value="FN3_dom"/>
</dbReference>
<evidence type="ECO:0000313" key="5">
    <source>
        <dbReference type="Proteomes" id="UP000034325"/>
    </source>
</evidence>
<name>A0A0G0M371_9BACT</name>
<dbReference type="SUPFAM" id="SSF49452">
    <property type="entry name" value="Starch-binding domain-like"/>
    <property type="match status" value="1"/>
</dbReference>
<dbReference type="InterPro" id="IPR036116">
    <property type="entry name" value="FN3_sf"/>
</dbReference>
<dbReference type="Gene3D" id="2.60.40.680">
    <property type="match status" value="1"/>
</dbReference>
<dbReference type="InterPro" id="IPR013784">
    <property type="entry name" value="Carb-bd-like_fold"/>
</dbReference>
<dbReference type="GO" id="GO:0030246">
    <property type="term" value="F:carbohydrate binding"/>
    <property type="evidence" value="ECO:0007669"/>
    <property type="project" value="InterPro"/>
</dbReference>
<sequence>MKKITAQLFVFFSFFVLFLAVPSSVFAATFSLSPTSGTYSKGSTLKMNVSVATGGENVNAVQANIIYPADKLQFSSVSTGGSVLTIIAEKGGGGGFVRIGGGTPTPGFSGSKFIASVNFIVLADSGSATLSFAGDSAILKDADNSNIFTGGSTANLSLSGSGSEQSSSGSQTTQTSTGVAALTISNVQVTEITKTSAKVTWNTNLAASSIVEYGVTGNYEFNFLSEELTKDHVVILAEGTLIPGTTYYLRVKSIDSKENEAVGDATTFLTPGFSIKLKILDINGSPVEGASISLYSELKESVTDENGEATFENVAPGEHGLIVKYKGKTKITKINVVESDTLQTFEEQFSESTANIQNWILYGGLAFGAVVILVLILILFLKLKKKKEERSNPGDPPTVVSQV</sequence>
<dbReference type="AlphaFoldDB" id="A0A0G0M371"/>
<gene>
    <name evidence="4" type="ORF">UT23_C0002G0123</name>
</gene>
<organism evidence="4 5">
    <name type="scientific">Candidatus Woesebacteria bacterium GW2011_GWA1_39_12</name>
    <dbReference type="NCBI Taxonomy" id="1618549"/>
    <lineage>
        <taxon>Bacteria</taxon>
        <taxon>Candidatus Woeseibacteriota</taxon>
    </lineage>
</organism>
<keyword evidence="1" id="KW-0812">Transmembrane</keyword>
<dbReference type="CDD" id="cd00063">
    <property type="entry name" value="FN3"/>
    <property type="match status" value="1"/>
</dbReference>
<feature type="signal peptide" evidence="2">
    <location>
        <begin position="1"/>
        <end position="27"/>
    </location>
</feature>
<feature type="chain" id="PRO_5002533476" evidence="2">
    <location>
        <begin position="28"/>
        <end position="403"/>
    </location>
</feature>
<dbReference type="PROSITE" id="PS50853">
    <property type="entry name" value="FN3"/>
    <property type="match status" value="1"/>
</dbReference>
<dbReference type="EMBL" id="LBWA01000002">
    <property type="protein sequence ID" value="KKQ98623.1"/>
    <property type="molecule type" value="Genomic_DNA"/>
</dbReference>
<keyword evidence="1" id="KW-1133">Transmembrane helix</keyword>
<evidence type="ECO:0000256" key="1">
    <source>
        <dbReference type="SAM" id="Phobius"/>
    </source>
</evidence>
<feature type="transmembrane region" description="Helical" evidence="1">
    <location>
        <begin position="359"/>
        <end position="381"/>
    </location>
</feature>
<dbReference type="SMART" id="SM00060">
    <property type="entry name" value="FN3"/>
    <property type="match status" value="1"/>
</dbReference>
<dbReference type="InterPro" id="IPR013783">
    <property type="entry name" value="Ig-like_fold"/>
</dbReference>
<evidence type="ECO:0000313" key="4">
    <source>
        <dbReference type="EMBL" id="KKQ98623.1"/>
    </source>
</evidence>
<dbReference type="InterPro" id="IPR008965">
    <property type="entry name" value="CBM2/CBM3_carb-bd_dom_sf"/>
</dbReference>
<dbReference type="Gene3D" id="2.60.40.10">
    <property type="entry name" value="Immunoglobulins"/>
    <property type="match status" value="1"/>
</dbReference>